<evidence type="ECO:0000256" key="1">
    <source>
        <dbReference type="SAM" id="SignalP"/>
    </source>
</evidence>
<evidence type="ECO:0000313" key="2">
    <source>
        <dbReference type="EMBL" id="MBW4866794.1"/>
    </source>
</evidence>
<proteinExistence type="predicted"/>
<reference evidence="2" key="1">
    <citation type="submission" date="2021-07" db="EMBL/GenBank/DDBJ databases">
        <title>Genomic diversity and antimicrobial resistance of Prevotella spp. isolated from chronic lung disease airways.</title>
        <authorList>
            <person name="Webb K.A."/>
            <person name="Olagoke O.S."/>
            <person name="Baird T."/>
            <person name="Neill J."/>
            <person name="Pham A."/>
            <person name="Wells T.J."/>
            <person name="Ramsay K.A."/>
            <person name="Bell S.C."/>
            <person name="Sarovich D.S."/>
            <person name="Price E.P."/>
        </authorList>
    </citation>
    <scope>NUCLEOTIDE SEQUENCE</scope>
    <source>
        <strain evidence="2">SCHI0047.S.3</strain>
    </source>
</reference>
<sequence>MRKIRQLCRFCALILLFVPLQLFAQGQDNDFKWIGNDLSTVIGNSNADMNVVYLYNVGTGKYLNVGSIWGTSISAYEVGMQLHLTKQVTNTYHLEGVLATDDGHMIGFPHVQPGDSDPDKQSSWDRVFCDRLTTNAYVDWTIEETASGSKTYTLYCKNDATPAIVHGNRYLVVDPMVSGSNRLDITYPTDPTTYGANAQWKFITLKDLKDAFKSQFASTESPADATFLLNDPDFMRSHKEIGKWVVSGLQESMIPSKYAFNQEAPNTFYVGMGQMNNWPDKYTRSYGSYWIASIRNLGNNAKANGSVMQKVNVLKKGWYKVSCDGFYSPGAGSTMKANLIANVEGVTDGRSDVSTELNVFGKEFNYTKEELTKVYTAVDVAVESPYIKAAKLFETGRYNNSILVYVPTNGDQLNVGIKVEGSDKELDWTAFDNFQLKYCGDEDMVLDEMQTSLDYLTKQSLVPTNAYTLILKRTFKVGVWSSITLPVSLTAAQFKTAFGDQAKLARLKGQDTAIPTRIDFEKVDLTNDRDIVIEPGKLYIMRTTRGANVQTGSYTKILNDGSQVVVQAPYYTINNVVLPTAPVPIFRENAKSTTTDAGDIQFCGTQINQTTNVVPARSYVLGAKDGKWYHTENALPVKGFRCWIATNVNTSSPAKPLTFMIDGVAYDNVMGIESIQSVKTKQPMHGPVYNLQGQCVAADASQINTLPAGVYIVNRTKVVVK</sequence>
<accession>A0AAW4NS75</accession>
<feature type="chain" id="PRO_5043924341" evidence="1">
    <location>
        <begin position="25"/>
        <end position="721"/>
    </location>
</feature>
<dbReference type="EMBL" id="JAHXRF010000022">
    <property type="protein sequence ID" value="MBW4866794.1"/>
    <property type="molecule type" value="Genomic_DNA"/>
</dbReference>
<evidence type="ECO:0000313" key="3">
    <source>
        <dbReference type="Proteomes" id="UP001196873"/>
    </source>
</evidence>
<dbReference type="AlphaFoldDB" id="A0AAW4NS75"/>
<protein>
    <submittedName>
        <fullName evidence="2">Adhesin</fullName>
    </submittedName>
</protein>
<keyword evidence="1" id="KW-0732">Signal</keyword>
<organism evidence="2 3">
    <name type="scientific">Segatella salivae</name>
    <dbReference type="NCBI Taxonomy" id="228604"/>
    <lineage>
        <taxon>Bacteria</taxon>
        <taxon>Pseudomonadati</taxon>
        <taxon>Bacteroidota</taxon>
        <taxon>Bacteroidia</taxon>
        <taxon>Bacteroidales</taxon>
        <taxon>Prevotellaceae</taxon>
        <taxon>Segatella</taxon>
    </lineage>
</organism>
<comment type="caution">
    <text evidence="2">The sequence shown here is derived from an EMBL/GenBank/DDBJ whole genome shotgun (WGS) entry which is preliminary data.</text>
</comment>
<gene>
    <name evidence="2" type="ORF">KZY68_12460</name>
</gene>
<name>A0AAW4NS75_9BACT</name>
<feature type="signal peptide" evidence="1">
    <location>
        <begin position="1"/>
        <end position="24"/>
    </location>
</feature>
<dbReference type="Proteomes" id="UP001196873">
    <property type="component" value="Unassembled WGS sequence"/>
</dbReference>
<dbReference type="RefSeq" id="WP_219426573.1">
    <property type="nucleotide sequence ID" value="NZ_JAHXQY010000019.1"/>
</dbReference>